<dbReference type="Proteomes" id="UP001589774">
    <property type="component" value="Unassembled WGS sequence"/>
</dbReference>
<sequence length="223" mass="25980">MNDSKKCLRICSVIMLFLVILLPKLYAFEQDDYTQVITKRAQKIVDKLNLKDAKRLAVRTIIVRQYRDLNTIHTELEQKEQSYKASLAKEDAKLQSEKAYEIAQAKLAKLHGKYLKRLGKELNEEQIEQVKNEMTYNVLPITYKGYLDMLPSLTETQKAQILSYLTEAREKAMDAGSSEAKHAWFGKYKGKINNYLSKEGVETKIARQVWEKKLKEKQQSQRN</sequence>
<organism evidence="1 2">
    <name type="scientific">Olivibacter oleidegradans</name>
    <dbReference type="NCBI Taxonomy" id="760123"/>
    <lineage>
        <taxon>Bacteria</taxon>
        <taxon>Pseudomonadati</taxon>
        <taxon>Bacteroidota</taxon>
        <taxon>Sphingobacteriia</taxon>
        <taxon>Sphingobacteriales</taxon>
        <taxon>Sphingobacteriaceae</taxon>
        <taxon>Olivibacter</taxon>
    </lineage>
</organism>
<reference evidence="1 2" key="1">
    <citation type="submission" date="2024-09" db="EMBL/GenBank/DDBJ databases">
        <authorList>
            <person name="Sun Q."/>
            <person name="Mori K."/>
        </authorList>
    </citation>
    <scope>NUCLEOTIDE SEQUENCE [LARGE SCALE GENOMIC DNA]</scope>
    <source>
        <strain evidence="1 2">CCM 7765</strain>
    </source>
</reference>
<dbReference type="Pfam" id="PF12875">
    <property type="entry name" value="DUF3826"/>
    <property type="match status" value="1"/>
</dbReference>
<keyword evidence="2" id="KW-1185">Reference proteome</keyword>
<evidence type="ECO:0000313" key="1">
    <source>
        <dbReference type="EMBL" id="MFC0318427.1"/>
    </source>
</evidence>
<proteinExistence type="predicted"/>
<dbReference type="RefSeq" id="WP_130856427.1">
    <property type="nucleotide sequence ID" value="NZ_JBHLWO010000001.1"/>
</dbReference>
<gene>
    <name evidence="1" type="ORF">ACFFI0_08905</name>
</gene>
<name>A0ABV6HIJ2_9SPHI</name>
<evidence type="ECO:0000313" key="2">
    <source>
        <dbReference type="Proteomes" id="UP001589774"/>
    </source>
</evidence>
<accession>A0ABV6HIJ2</accession>
<dbReference type="InterPro" id="IPR024284">
    <property type="entry name" value="DUF3826"/>
</dbReference>
<comment type="caution">
    <text evidence="1">The sequence shown here is derived from an EMBL/GenBank/DDBJ whole genome shotgun (WGS) entry which is preliminary data.</text>
</comment>
<dbReference type="EMBL" id="JBHLWO010000001">
    <property type="protein sequence ID" value="MFC0318427.1"/>
    <property type="molecule type" value="Genomic_DNA"/>
</dbReference>
<protein>
    <submittedName>
        <fullName evidence="1">DUF3826 domain-containing protein</fullName>
    </submittedName>
</protein>